<dbReference type="EMBL" id="CAJVAS010000031">
    <property type="protein sequence ID" value="CAG7645268.1"/>
    <property type="molecule type" value="Genomic_DNA"/>
</dbReference>
<feature type="transmembrane region" description="Helical" evidence="8">
    <location>
        <begin position="120"/>
        <end position="136"/>
    </location>
</feature>
<evidence type="ECO:0000256" key="3">
    <source>
        <dbReference type="ARBA" id="ARBA00022679"/>
    </source>
</evidence>
<proteinExistence type="inferred from homology"/>
<keyword evidence="10" id="KW-1185">Reference proteome</keyword>
<protein>
    <submittedName>
        <fullName evidence="9">Phospho-N-acetylmuramoyl-pentapeptide-transferase</fullName>
        <ecNumber evidence="9">2.7.8.13</ecNumber>
    </submittedName>
</protein>
<feature type="transmembrane region" description="Helical" evidence="8">
    <location>
        <begin position="192"/>
        <end position="214"/>
    </location>
</feature>
<dbReference type="EC" id="2.7.8.13" evidence="9"/>
<feature type="transmembrane region" description="Helical" evidence="8">
    <location>
        <begin position="58"/>
        <end position="76"/>
    </location>
</feature>
<keyword evidence="7" id="KW-0479">Metal-binding</keyword>
<dbReference type="PANTHER" id="PTHR22926:SF5">
    <property type="entry name" value="PHOSPHO-N-ACETYLMURAMOYL-PENTAPEPTIDE-TRANSFERASE HOMOLOG"/>
    <property type="match status" value="1"/>
</dbReference>
<evidence type="ECO:0000256" key="1">
    <source>
        <dbReference type="ARBA" id="ARBA00004141"/>
    </source>
</evidence>
<feature type="binding site" evidence="7">
    <location>
        <position position="113"/>
    </location>
    <ligand>
        <name>Mg(2+)</name>
        <dbReference type="ChEBI" id="CHEBI:18420"/>
    </ligand>
</feature>
<dbReference type="GO" id="GO:0071555">
    <property type="term" value="P:cell wall organization"/>
    <property type="evidence" value="ECO:0007669"/>
    <property type="project" value="TreeGrafter"/>
</dbReference>
<dbReference type="CDD" id="cd06852">
    <property type="entry name" value="GT_MraY"/>
    <property type="match status" value="1"/>
</dbReference>
<evidence type="ECO:0000256" key="7">
    <source>
        <dbReference type="PIRSR" id="PIRSR600715-1"/>
    </source>
</evidence>
<evidence type="ECO:0000256" key="4">
    <source>
        <dbReference type="ARBA" id="ARBA00022692"/>
    </source>
</evidence>
<comment type="similarity">
    <text evidence="2">Belongs to the glycosyltransferase 4 family. MraY subfamily.</text>
</comment>
<evidence type="ECO:0000256" key="8">
    <source>
        <dbReference type="SAM" id="Phobius"/>
    </source>
</evidence>
<dbReference type="Pfam" id="PF00953">
    <property type="entry name" value="Glycos_transf_4"/>
    <property type="match status" value="1"/>
</dbReference>
<dbReference type="Proteomes" id="UP000693672">
    <property type="component" value="Unassembled WGS sequence"/>
</dbReference>
<accession>A0A916K852</accession>
<keyword evidence="7" id="KW-0460">Magnesium</keyword>
<feature type="transmembrane region" description="Helical" evidence="8">
    <location>
        <begin position="96"/>
        <end position="113"/>
    </location>
</feature>
<evidence type="ECO:0000256" key="5">
    <source>
        <dbReference type="ARBA" id="ARBA00022989"/>
    </source>
</evidence>
<dbReference type="InterPro" id="IPR018480">
    <property type="entry name" value="PNAcMuramoyl-5peptid_Trfase_CS"/>
</dbReference>
<feature type="transmembrane region" description="Helical" evidence="8">
    <location>
        <begin position="242"/>
        <end position="261"/>
    </location>
</feature>
<dbReference type="PANTHER" id="PTHR22926">
    <property type="entry name" value="PHOSPHO-N-ACETYLMURAMOYL-PENTAPEPTIDE-TRANSFERASE"/>
    <property type="match status" value="1"/>
</dbReference>
<dbReference type="GO" id="GO:0008963">
    <property type="term" value="F:phospho-N-acetylmuramoyl-pentapeptide-transferase activity"/>
    <property type="evidence" value="ECO:0007669"/>
    <property type="project" value="InterPro"/>
</dbReference>
<dbReference type="AlphaFoldDB" id="A0A916K852"/>
<evidence type="ECO:0000256" key="6">
    <source>
        <dbReference type="ARBA" id="ARBA00023136"/>
    </source>
</evidence>
<keyword evidence="6 8" id="KW-0472">Membrane</keyword>
<dbReference type="InterPro" id="IPR003524">
    <property type="entry name" value="PNAcMuramoyl-5peptid_Trfase"/>
</dbReference>
<comment type="caution">
    <text evidence="9">The sequence shown here is derived from an EMBL/GenBank/DDBJ whole genome shotgun (WGS) entry which is preliminary data.</text>
</comment>
<gene>
    <name evidence="9" type="primary">mraY_2</name>
    <name evidence="9" type="ORF">PAESOLCIP111_04907</name>
</gene>
<feature type="binding site" evidence="7">
    <location>
        <position position="170"/>
    </location>
    <ligand>
        <name>Mg(2+)</name>
        <dbReference type="ChEBI" id="CHEBI:18420"/>
    </ligand>
</feature>
<dbReference type="InterPro" id="IPR000715">
    <property type="entry name" value="Glycosyl_transferase_4"/>
</dbReference>
<feature type="transmembrane region" description="Helical" evidence="8">
    <location>
        <begin position="21"/>
        <end position="38"/>
    </location>
</feature>
<name>A0A916K852_9BACL</name>
<sequence>MAGLILFCGAAAPFLVHTSPVTRFLGAVFLLFSFIGLLDDMKKAVFQNPSGISARTKLVFQFLFTGVLLYALYSYFERGTAIPVTASTELVLPVVVYYAIAALFIVGSANAINFTDGMDGLLIVVSLPTYLFFFAISERPEVQLFCLTMIASLIGLLLYNLYPAKAFMGDTGSLAIGGSLAFLCVLERTEVLAPLLFFIYFAEQGSVILQVWYYKKTKLRIFKMAPIHYHFRLKYGWSENKIVLVFGSVSWGCALLCYILWRLVLNP</sequence>
<comment type="subcellular location">
    <subcellularLocation>
        <location evidence="1">Membrane</location>
        <topology evidence="1">Multi-pass membrane protein</topology>
    </subcellularLocation>
</comment>
<dbReference type="PROSITE" id="PS01348">
    <property type="entry name" value="MRAY_2"/>
    <property type="match status" value="1"/>
</dbReference>
<keyword evidence="5 8" id="KW-1133">Transmembrane helix</keyword>
<keyword evidence="3 9" id="KW-0808">Transferase</keyword>
<dbReference type="GO" id="GO:0005886">
    <property type="term" value="C:plasma membrane"/>
    <property type="evidence" value="ECO:0007669"/>
    <property type="project" value="TreeGrafter"/>
</dbReference>
<comment type="cofactor">
    <cofactor evidence="7">
        <name>Mg(2+)</name>
        <dbReference type="ChEBI" id="CHEBI:18420"/>
    </cofactor>
</comment>
<evidence type="ECO:0000313" key="10">
    <source>
        <dbReference type="Proteomes" id="UP000693672"/>
    </source>
</evidence>
<reference evidence="9" key="1">
    <citation type="submission" date="2021-06" db="EMBL/GenBank/DDBJ databases">
        <authorList>
            <person name="Criscuolo A."/>
        </authorList>
    </citation>
    <scope>NUCLEOTIDE SEQUENCE</scope>
    <source>
        <strain evidence="9">CIP111600</strain>
    </source>
</reference>
<organism evidence="9 10">
    <name type="scientific">Paenibacillus solanacearum</name>
    <dbReference type="NCBI Taxonomy" id="2048548"/>
    <lineage>
        <taxon>Bacteria</taxon>
        <taxon>Bacillati</taxon>
        <taxon>Bacillota</taxon>
        <taxon>Bacilli</taxon>
        <taxon>Bacillales</taxon>
        <taxon>Paenibacillaceae</taxon>
        <taxon>Paenibacillus</taxon>
    </lineage>
</organism>
<evidence type="ECO:0000256" key="2">
    <source>
        <dbReference type="ARBA" id="ARBA00005583"/>
    </source>
</evidence>
<keyword evidence="4 8" id="KW-0812">Transmembrane</keyword>
<dbReference type="GO" id="GO:0046872">
    <property type="term" value="F:metal ion binding"/>
    <property type="evidence" value="ECO:0007669"/>
    <property type="project" value="UniProtKB-KW"/>
</dbReference>
<evidence type="ECO:0000313" key="9">
    <source>
        <dbReference type="EMBL" id="CAG7645268.1"/>
    </source>
</evidence>
<feature type="transmembrane region" description="Helical" evidence="8">
    <location>
        <begin position="142"/>
        <end position="159"/>
    </location>
</feature>
<dbReference type="GO" id="GO:0044038">
    <property type="term" value="P:cell wall macromolecule biosynthetic process"/>
    <property type="evidence" value="ECO:0007669"/>
    <property type="project" value="TreeGrafter"/>
</dbReference>